<proteinExistence type="predicted"/>
<gene>
    <name evidence="2" type="ORF">THAOC_26347</name>
</gene>
<dbReference type="AlphaFoldDB" id="K0RK38"/>
<evidence type="ECO:0000313" key="3">
    <source>
        <dbReference type="Proteomes" id="UP000266841"/>
    </source>
</evidence>
<comment type="caution">
    <text evidence="2">The sequence shown here is derived from an EMBL/GenBank/DDBJ whole genome shotgun (WGS) entry which is preliminary data.</text>
</comment>
<protein>
    <submittedName>
        <fullName evidence="2">Uncharacterized protein</fullName>
    </submittedName>
</protein>
<sequence>PSREKSRFLPKKKSRVGGGVTPVTNDDTARRTDVTTGRTSSVERPAPSRSSPVDPVPGGRNKSPSRTEERPHGGGGALQTAVCGPTPGAEFVCSVQRGRPGEHGVALGDGGDRGQTDPPCPKAASRWVAHGARVLQGSIVSIIYRSDVYAGYIWKWADGNGDTIDRVYTGEESDDLEVQAILNKVTEMTAHRAKEKDGGEDEPTSIFGFVCGANMCGQVV</sequence>
<organism evidence="2 3">
    <name type="scientific">Thalassiosira oceanica</name>
    <name type="common">Marine diatom</name>
    <dbReference type="NCBI Taxonomy" id="159749"/>
    <lineage>
        <taxon>Eukaryota</taxon>
        <taxon>Sar</taxon>
        <taxon>Stramenopiles</taxon>
        <taxon>Ochrophyta</taxon>
        <taxon>Bacillariophyta</taxon>
        <taxon>Coscinodiscophyceae</taxon>
        <taxon>Thalassiosirophycidae</taxon>
        <taxon>Thalassiosirales</taxon>
        <taxon>Thalassiosiraceae</taxon>
        <taxon>Thalassiosira</taxon>
    </lineage>
</organism>
<feature type="region of interest" description="Disordered" evidence="1">
    <location>
        <begin position="102"/>
        <end position="122"/>
    </location>
</feature>
<feature type="non-terminal residue" evidence="2">
    <location>
        <position position="1"/>
    </location>
</feature>
<name>K0RK38_THAOC</name>
<evidence type="ECO:0000313" key="2">
    <source>
        <dbReference type="EMBL" id="EJK54093.1"/>
    </source>
</evidence>
<feature type="region of interest" description="Disordered" evidence="1">
    <location>
        <begin position="1"/>
        <end position="83"/>
    </location>
</feature>
<keyword evidence="3" id="KW-1185">Reference proteome</keyword>
<evidence type="ECO:0000256" key="1">
    <source>
        <dbReference type="SAM" id="MobiDB-lite"/>
    </source>
</evidence>
<reference evidence="2 3" key="1">
    <citation type="journal article" date="2012" name="Genome Biol.">
        <title>Genome and low-iron response of an oceanic diatom adapted to chronic iron limitation.</title>
        <authorList>
            <person name="Lommer M."/>
            <person name="Specht M."/>
            <person name="Roy A.S."/>
            <person name="Kraemer L."/>
            <person name="Andreson R."/>
            <person name="Gutowska M.A."/>
            <person name="Wolf J."/>
            <person name="Bergner S.V."/>
            <person name="Schilhabel M.B."/>
            <person name="Klostermeier U.C."/>
            <person name="Beiko R.G."/>
            <person name="Rosenstiel P."/>
            <person name="Hippler M."/>
            <person name="Laroche J."/>
        </authorList>
    </citation>
    <scope>NUCLEOTIDE SEQUENCE [LARGE SCALE GENOMIC DNA]</scope>
    <source>
        <strain evidence="2 3">CCMP1005</strain>
    </source>
</reference>
<accession>K0RK38</accession>
<dbReference type="EMBL" id="AGNL01036383">
    <property type="protein sequence ID" value="EJK54093.1"/>
    <property type="molecule type" value="Genomic_DNA"/>
</dbReference>
<dbReference type="Proteomes" id="UP000266841">
    <property type="component" value="Unassembled WGS sequence"/>
</dbReference>